<evidence type="ECO:0000313" key="2">
    <source>
        <dbReference type="EMBL" id="KAK9965026.1"/>
    </source>
</evidence>
<feature type="non-terminal residue" evidence="2">
    <location>
        <position position="58"/>
    </location>
</feature>
<dbReference type="EMBL" id="JAWDJR010000012">
    <property type="protein sequence ID" value="KAK9965026.1"/>
    <property type="molecule type" value="Genomic_DNA"/>
</dbReference>
<dbReference type="AlphaFoldDB" id="A0AAW1ZU75"/>
<feature type="non-terminal residue" evidence="2">
    <location>
        <position position="1"/>
    </location>
</feature>
<proteinExistence type="predicted"/>
<feature type="region of interest" description="Disordered" evidence="1">
    <location>
        <begin position="38"/>
        <end position="58"/>
    </location>
</feature>
<protein>
    <submittedName>
        <fullName evidence="2">Uncharacterized protein</fullName>
    </submittedName>
</protein>
<sequence>GYEQVLYLSPRVPRAKPATAYRSAPGWRQCCQRVLVKPRRRGGRGGPYGDVGCGKPVD</sequence>
<dbReference type="Proteomes" id="UP001479290">
    <property type="component" value="Unassembled WGS sequence"/>
</dbReference>
<name>A0AAW1ZU75_CULAL</name>
<organism evidence="2 3">
    <name type="scientific">Culter alburnus</name>
    <name type="common">Topmouth culter</name>
    <dbReference type="NCBI Taxonomy" id="194366"/>
    <lineage>
        <taxon>Eukaryota</taxon>
        <taxon>Metazoa</taxon>
        <taxon>Chordata</taxon>
        <taxon>Craniata</taxon>
        <taxon>Vertebrata</taxon>
        <taxon>Euteleostomi</taxon>
        <taxon>Actinopterygii</taxon>
        <taxon>Neopterygii</taxon>
        <taxon>Teleostei</taxon>
        <taxon>Ostariophysi</taxon>
        <taxon>Cypriniformes</taxon>
        <taxon>Xenocyprididae</taxon>
        <taxon>Xenocypridinae</taxon>
        <taxon>Culter</taxon>
    </lineage>
</organism>
<accession>A0AAW1ZU75</accession>
<gene>
    <name evidence="2" type="ORF">ABG768_004140</name>
</gene>
<evidence type="ECO:0000256" key="1">
    <source>
        <dbReference type="SAM" id="MobiDB-lite"/>
    </source>
</evidence>
<evidence type="ECO:0000313" key="3">
    <source>
        <dbReference type="Proteomes" id="UP001479290"/>
    </source>
</evidence>
<reference evidence="2 3" key="1">
    <citation type="submission" date="2024-05" db="EMBL/GenBank/DDBJ databases">
        <title>A high-quality chromosomal-level genome assembly of Topmouth culter (Culter alburnus).</title>
        <authorList>
            <person name="Zhao H."/>
        </authorList>
    </citation>
    <scope>NUCLEOTIDE SEQUENCE [LARGE SCALE GENOMIC DNA]</scope>
    <source>
        <strain evidence="2">CATC2023</strain>
        <tissue evidence="2">Muscle</tissue>
    </source>
</reference>
<comment type="caution">
    <text evidence="2">The sequence shown here is derived from an EMBL/GenBank/DDBJ whole genome shotgun (WGS) entry which is preliminary data.</text>
</comment>
<keyword evidence="3" id="KW-1185">Reference proteome</keyword>